<dbReference type="Proteomes" id="UP000234681">
    <property type="component" value="Chromosome 18"/>
</dbReference>
<dbReference type="AlphaFoldDB" id="A6J2M7"/>
<reference evidence="2" key="1">
    <citation type="submission" date="2005-09" db="EMBL/GenBank/DDBJ databases">
        <authorList>
            <person name="Mural R.J."/>
            <person name="Li P.W."/>
            <person name="Adams M.D."/>
            <person name="Amanatides P.G."/>
            <person name="Baden-Tillson H."/>
            <person name="Barnstead M."/>
            <person name="Chin S.H."/>
            <person name="Dew I."/>
            <person name="Evans C.A."/>
            <person name="Ferriera S."/>
            <person name="Flanigan M."/>
            <person name="Fosler C."/>
            <person name="Glodek A."/>
            <person name="Gu Z."/>
            <person name="Holt R.A."/>
            <person name="Jennings D."/>
            <person name="Kraft C.L."/>
            <person name="Lu F."/>
            <person name="Nguyen T."/>
            <person name="Nusskern D.R."/>
            <person name="Pfannkoch C.M."/>
            <person name="Sitter C."/>
            <person name="Sutton G.G."/>
            <person name="Venter J.C."/>
            <person name="Wang Z."/>
            <person name="Woodage T."/>
            <person name="Zheng X.H."/>
            <person name="Zhong F."/>
        </authorList>
    </citation>
    <scope>NUCLEOTIDE SEQUENCE [LARGE SCALE GENOMIC DNA]</scope>
    <source>
        <strain>BN</strain>
        <strain evidence="2">Sprague-Dawley</strain>
    </source>
</reference>
<evidence type="ECO:0000313" key="2">
    <source>
        <dbReference type="Proteomes" id="UP000234681"/>
    </source>
</evidence>
<accession>A6J2M7</accession>
<organism evidence="1 2">
    <name type="scientific">Rattus norvegicus</name>
    <name type="common">Rat</name>
    <dbReference type="NCBI Taxonomy" id="10116"/>
    <lineage>
        <taxon>Eukaryota</taxon>
        <taxon>Metazoa</taxon>
        <taxon>Chordata</taxon>
        <taxon>Craniata</taxon>
        <taxon>Vertebrata</taxon>
        <taxon>Euteleostomi</taxon>
        <taxon>Mammalia</taxon>
        <taxon>Eutheria</taxon>
        <taxon>Euarchontoglires</taxon>
        <taxon>Glires</taxon>
        <taxon>Rodentia</taxon>
        <taxon>Myomorpha</taxon>
        <taxon>Muroidea</taxon>
        <taxon>Muridae</taxon>
        <taxon>Murinae</taxon>
        <taxon>Rattus</taxon>
    </lineage>
</organism>
<name>A6J2M7_RAT</name>
<protein>
    <submittedName>
        <fullName evidence="1">RCG49369</fullName>
    </submittedName>
</protein>
<proteinExistence type="predicted"/>
<evidence type="ECO:0000313" key="1">
    <source>
        <dbReference type="EMBL" id="EDL76159.1"/>
    </source>
</evidence>
<sequence length="51" mass="5951">MLTKGSLERKGLCHLIVHHEMKPSRNPRIQNNSMFGHLHFNITTTEKEPLK</sequence>
<dbReference type="EMBL" id="CH473974">
    <property type="protein sequence ID" value="EDL76159.1"/>
    <property type="molecule type" value="Genomic_DNA"/>
</dbReference>
<gene>
    <name evidence="1" type="ORF">rCG_49369</name>
</gene>